<organism evidence="1 2">
    <name type="scientific">Mameliella alba</name>
    <dbReference type="NCBI Taxonomy" id="561184"/>
    <lineage>
        <taxon>Bacteria</taxon>
        <taxon>Pseudomonadati</taxon>
        <taxon>Pseudomonadota</taxon>
        <taxon>Alphaproteobacteria</taxon>
        <taxon>Rhodobacterales</taxon>
        <taxon>Roseobacteraceae</taxon>
        <taxon>Mameliella</taxon>
    </lineage>
</organism>
<dbReference type="EMBL" id="JSUQ01000030">
    <property type="protein sequence ID" value="KHQ50140.1"/>
    <property type="molecule type" value="Genomic_DNA"/>
</dbReference>
<proteinExistence type="predicted"/>
<accession>A0A0B3RFZ6</accession>
<name>A0A0B3RFZ6_9RHOB</name>
<comment type="caution">
    <text evidence="1">The sequence shown here is derived from an EMBL/GenBank/DDBJ whole genome shotgun (WGS) entry which is preliminary data.</text>
</comment>
<sequence>MHQVARRLAQHRHATQDPRSILSAIDIVADHDQEGPRVAELVETLQQAVQKVVAAMHVANGKEGGFGTKRLLAKIRFLLRLFAAAQNHMP</sequence>
<dbReference type="AlphaFoldDB" id="A0A0B3RFZ6"/>
<gene>
    <name evidence="1" type="ORF">OA50_05259</name>
</gene>
<keyword evidence="2" id="KW-1185">Reference proteome</keyword>
<reference evidence="1 2" key="1">
    <citation type="submission" date="2014-10" db="EMBL/GenBank/DDBJ databases">
        <title>Genome sequence of Ponticoccus sp. strain UMTAT08 isolated from clonal culture of toxic dinoflagellate Alexandrium tamiyavanichii.</title>
        <authorList>
            <person name="Gan H.Y."/>
            <person name="Muhd D.-D."/>
            <person name="Mohd Noor M.E."/>
            <person name="Yeong Y.S."/>
            <person name="Usup G."/>
        </authorList>
    </citation>
    <scope>NUCLEOTIDE SEQUENCE [LARGE SCALE GENOMIC DNA]</scope>
    <source>
        <strain evidence="1 2">UMTAT08</strain>
    </source>
</reference>
<dbReference type="Proteomes" id="UP000030960">
    <property type="component" value="Unassembled WGS sequence"/>
</dbReference>
<evidence type="ECO:0000313" key="2">
    <source>
        <dbReference type="Proteomes" id="UP000030960"/>
    </source>
</evidence>
<evidence type="ECO:0000313" key="1">
    <source>
        <dbReference type="EMBL" id="KHQ50140.1"/>
    </source>
</evidence>
<protein>
    <submittedName>
        <fullName evidence="1">Uncharacterized protein</fullName>
    </submittedName>
</protein>